<proteinExistence type="predicted"/>
<evidence type="ECO:0000313" key="1">
    <source>
        <dbReference type="EMBL" id="CAG8505613.1"/>
    </source>
</evidence>
<protein>
    <submittedName>
        <fullName evidence="1">13055_t:CDS:1</fullName>
    </submittedName>
</protein>
<comment type="caution">
    <text evidence="1">The sequence shown here is derived from an EMBL/GenBank/DDBJ whole genome shotgun (WGS) entry which is preliminary data.</text>
</comment>
<evidence type="ECO:0000313" key="2">
    <source>
        <dbReference type="Proteomes" id="UP000789508"/>
    </source>
</evidence>
<gene>
    <name evidence="1" type="ORF">ALEPTO_LOCUS3707</name>
</gene>
<organism evidence="1 2">
    <name type="scientific">Ambispora leptoticha</name>
    <dbReference type="NCBI Taxonomy" id="144679"/>
    <lineage>
        <taxon>Eukaryota</taxon>
        <taxon>Fungi</taxon>
        <taxon>Fungi incertae sedis</taxon>
        <taxon>Mucoromycota</taxon>
        <taxon>Glomeromycotina</taxon>
        <taxon>Glomeromycetes</taxon>
        <taxon>Archaeosporales</taxon>
        <taxon>Ambisporaceae</taxon>
        <taxon>Ambispora</taxon>
    </lineage>
</organism>
<accession>A0A9N9F2K3</accession>
<reference evidence="1" key="1">
    <citation type="submission" date="2021-06" db="EMBL/GenBank/DDBJ databases">
        <authorList>
            <person name="Kallberg Y."/>
            <person name="Tangrot J."/>
            <person name="Rosling A."/>
        </authorList>
    </citation>
    <scope>NUCLEOTIDE SEQUENCE</scope>
    <source>
        <strain evidence="1">FL130A</strain>
    </source>
</reference>
<sequence>MPDFDFNNKISKNSELTKSEHYQIIGFHKADFLRNDINKTLGFAKMIITQTIQNYHDRKSTKTVPRKKRLAFKFLTALL</sequence>
<dbReference type="EMBL" id="CAJVPS010000733">
    <property type="protein sequence ID" value="CAG8505613.1"/>
    <property type="molecule type" value="Genomic_DNA"/>
</dbReference>
<name>A0A9N9F2K3_9GLOM</name>
<dbReference type="Proteomes" id="UP000789508">
    <property type="component" value="Unassembled WGS sequence"/>
</dbReference>
<keyword evidence="2" id="KW-1185">Reference proteome</keyword>
<dbReference type="AlphaFoldDB" id="A0A9N9F2K3"/>